<evidence type="ECO:0000313" key="1">
    <source>
        <dbReference type="EMBL" id="RRN51419.1"/>
    </source>
</evidence>
<dbReference type="AlphaFoldDB" id="A0A426G8M8"/>
<dbReference type="Proteomes" id="UP000278566">
    <property type="component" value="Unassembled WGS sequence"/>
</dbReference>
<name>A0A426G8M8_STRSU</name>
<gene>
    <name evidence="1" type="ORF">EI220_04885</name>
</gene>
<comment type="caution">
    <text evidence="1">The sequence shown here is derived from an EMBL/GenBank/DDBJ whole genome shotgun (WGS) entry which is preliminary data.</text>
</comment>
<protein>
    <submittedName>
        <fullName evidence="1">Uncharacterized protein</fullName>
    </submittedName>
</protein>
<accession>A0A426G8M8</accession>
<evidence type="ECO:0000313" key="2">
    <source>
        <dbReference type="Proteomes" id="UP000278566"/>
    </source>
</evidence>
<sequence length="117" mass="13825">MSLEIRERTMSGGVKQFGELFQLLTKKYESDHRRPEPRNAKARTVRGVVLFKFTQAHQLSGVLFSCKPFQFFGILDIMTKNDKRIKYEYCYYRCLLCWFKRSFGMSKIVSECSNNTN</sequence>
<reference evidence="1 2" key="1">
    <citation type="submission" date="2018-11" db="EMBL/GenBank/DDBJ databases">
        <title>Changes in penicillin susceptibility of Streptococcus suis isolates by amino acid alterations in the penicillin-binding protein.</title>
        <authorList>
            <person name="Niemann L."/>
            <person name="Eichhorn I."/>
        </authorList>
    </citation>
    <scope>NUCLEOTIDE SEQUENCE [LARGE SCALE GENOMIC DNA]</scope>
    <source>
        <strain evidence="1 2">IMT40738</strain>
    </source>
</reference>
<organism evidence="1 2">
    <name type="scientific">Streptococcus suis</name>
    <dbReference type="NCBI Taxonomy" id="1307"/>
    <lineage>
        <taxon>Bacteria</taxon>
        <taxon>Bacillati</taxon>
        <taxon>Bacillota</taxon>
        <taxon>Bacilli</taxon>
        <taxon>Lactobacillales</taxon>
        <taxon>Streptococcaceae</taxon>
        <taxon>Streptococcus</taxon>
    </lineage>
</organism>
<proteinExistence type="predicted"/>
<dbReference type="EMBL" id="RRZO01000021">
    <property type="protein sequence ID" value="RRN51419.1"/>
    <property type="molecule type" value="Genomic_DNA"/>
</dbReference>